<proteinExistence type="predicted"/>
<reference evidence="1 2" key="1">
    <citation type="journal article" date="2022" name="G3 (Bethesda)">
        <title>Whole-genome sequence and methylome profiling of the almond [Prunus dulcis (Mill.) D.A. Webb] cultivar 'Nonpareil'.</title>
        <authorList>
            <person name="D'Amico-Willman K.M."/>
            <person name="Ouma W.Z."/>
            <person name="Meulia T."/>
            <person name="Sideli G.M."/>
            <person name="Gradziel T.M."/>
            <person name="Fresnedo-Ramirez J."/>
        </authorList>
    </citation>
    <scope>NUCLEOTIDE SEQUENCE [LARGE SCALE GENOMIC DNA]</scope>
    <source>
        <strain evidence="1">Clone GOH B32 T37-40</strain>
    </source>
</reference>
<accession>A0AAD4YW78</accession>
<evidence type="ECO:0000313" key="2">
    <source>
        <dbReference type="Proteomes" id="UP001054821"/>
    </source>
</evidence>
<dbReference type="Proteomes" id="UP001054821">
    <property type="component" value="Chromosome 6"/>
</dbReference>
<gene>
    <name evidence="1" type="ORF">L3X38_032778</name>
</gene>
<dbReference type="AlphaFoldDB" id="A0AAD4YW78"/>
<protein>
    <submittedName>
        <fullName evidence="1">Uncharacterized protein</fullName>
    </submittedName>
</protein>
<organism evidence="1 2">
    <name type="scientific">Prunus dulcis</name>
    <name type="common">Almond</name>
    <name type="synonym">Amygdalus dulcis</name>
    <dbReference type="NCBI Taxonomy" id="3755"/>
    <lineage>
        <taxon>Eukaryota</taxon>
        <taxon>Viridiplantae</taxon>
        <taxon>Streptophyta</taxon>
        <taxon>Embryophyta</taxon>
        <taxon>Tracheophyta</taxon>
        <taxon>Spermatophyta</taxon>
        <taxon>Magnoliopsida</taxon>
        <taxon>eudicotyledons</taxon>
        <taxon>Gunneridae</taxon>
        <taxon>Pentapetalae</taxon>
        <taxon>rosids</taxon>
        <taxon>fabids</taxon>
        <taxon>Rosales</taxon>
        <taxon>Rosaceae</taxon>
        <taxon>Amygdaloideae</taxon>
        <taxon>Amygdaleae</taxon>
        <taxon>Prunus</taxon>
    </lineage>
</organism>
<sequence length="429" mass="45173">MDAKGDTKLACCKAMWLGTGGVEGKKGVAKGAEGKNAMGWAGPYGAGPGLGFGNGRDLPCRLARVIEEVLDKRLLRLKKRAFSGGCQPVRVFSLRWSVLGGASAGKGPTNHRLLAKEFVSPFCSAQPLPFGKGALIKFLQAPCVRQGEFCDSPISSARLANSAGALGLEVEGGIGLGSASNSCVVSAILAPDLPFGKIGLDFGLDFVVSSPYYFSTRPAVRQHTFGRFGVAVVSGLASARRRIGAVIFREPSSNLSTALAFQQGWLVINLLHLVTLATDHGCGRGRYQNDRGDVLFLPQPPPAADSPKSGDEAADVVQTSKQSISLLRPPIPSTQAPKTRQTRRRDLQELCRCLPTSSLPSVLSVHLTFASRVSGTPGPWVPGFAARIDLVSRDLPGFAARIDCVSPRPARIADQADYGPLNPASCGLG</sequence>
<evidence type="ECO:0000313" key="1">
    <source>
        <dbReference type="EMBL" id="KAI5323706.1"/>
    </source>
</evidence>
<name>A0AAD4YW78_PRUDU</name>
<dbReference type="EMBL" id="JAJFAZ020000006">
    <property type="protein sequence ID" value="KAI5323706.1"/>
    <property type="molecule type" value="Genomic_DNA"/>
</dbReference>
<keyword evidence="2" id="KW-1185">Reference proteome</keyword>
<comment type="caution">
    <text evidence="1">The sequence shown here is derived from an EMBL/GenBank/DDBJ whole genome shotgun (WGS) entry which is preliminary data.</text>
</comment>